<sequence>MAKLWQTSSTKLHPMVEKYTVGNDYLLDQRLIPFDIEASVAHAKALKKAGILNQEELQKLVKTLAELLNLYNDGKFVLQQSDEDCHTAIENFLVEKLGQLGKKIHTGRSRNDQVLVATRLYTRKKIKQISQEVIKLEKVFLQMAKKYEFVPMPGFTHTRRAMPSSIGHWAASYLEELINNHMLLES</sequence>
<accession>A0A2H0TZF2</accession>
<dbReference type="InterPro" id="IPR008948">
    <property type="entry name" value="L-Aspartase-like"/>
</dbReference>
<feature type="domain" description="Fumarate lyase N-terminal" evidence="4">
    <location>
        <begin position="26"/>
        <end position="182"/>
    </location>
</feature>
<dbReference type="PRINTS" id="PR00145">
    <property type="entry name" value="ARGSUCLYASE"/>
</dbReference>
<feature type="non-terminal residue" evidence="5">
    <location>
        <position position="186"/>
    </location>
</feature>
<dbReference type="EC" id="4.3.2.1" evidence="2"/>
<protein>
    <recommendedName>
        <fullName evidence="2">argininosuccinate lyase</fullName>
        <ecNumber evidence="2">4.3.2.1</ecNumber>
    </recommendedName>
</protein>
<dbReference type="InterPro" id="IPR000362">
    <property type="entry name" value="Fumarate_lyase_fam"/>
</dbReference>
<dbReference type="AlphaFoldDB" id="A0A2H0TZF2"/>
<dbReference type="EMBL" id="PFBU01000011">
    <property type="protein sequence ID" value="PIR78615.1"/>
    <property type="molecule type" value="Genomic_DNA"/>
</dbReference>
<reference evidence="6" key="1">
    <citation type="submission" date="2017-09" db="EMBL/GenBank/DDBJ databases">
        <title>Depth-based differentiation of microbial function through sediment-hosted aquifers and enrichment of novel symbionts in the deep terrestrial subsurface.</title>
        <authorList>
            <person name="Probst A.J."/>
            <person name="Ladd B."/>
            <person name="Jarett J.K."/>
            <person name="Geller-Mcgrath D.E."/>
            <person name="Sieber C.M.K."/>
            <person name="Emerson J.B."/>
            <person name="Anantharaman K."/>
            <person name="Thomas B.C."/>
            <person name="Malmstrom R."/>
            <person name="Stieglmeier M."/>
            <person name="Klingl A."/>
            <person name="Woyke T."/>
            <person name="Ryan C.M."/>
            <person name="Banfield J.F."/>
        </authorList>
    </citation>
    <scope>NUCLEOTIDE SEQUENCE [LARGE SCALE GENOMIC DNA]</scope>
</reference>
<evidence type="ECO:0000313" key="5">
    <source>
        <dbReference type="EMBL" id="PIR78615.1"/>
    </source>
</evidence>
<organism evidence="5 6">
    <name type="scientific">Candidatus Magasanikbacteria bacterium CG10_big_fil_rev_8_21_14_0_10_36_16</name>
    <dbReference type="NCBI Taxonomy" id="1974645"/>
    <lineage>
        <taxon>Bacteria</taxon>
        <taxon>Candidatus Magasanikiibacteriota</taxon>
    </lineage>
</organism>
<dbReference type="InterPro" id="IPR009049">
    <property type="entry name" value="Argininosuccinate_lyase"/>
</dbReference>
<proteinExistence type="predicted"/>
<dbReference type="UniPathway" id="UPA00068">
    <property type="reaction ID" value="UER00114"/>
</dbReference>
<dbReference type="GO" id="GO:0005829">
    <property type="term" value="C:cytosol"/>
    <property type="evidence" value="ECO:0007669"/>
    <property type="project" value="TreeGrafter"/>
</dbReference>
<dbReference type="PANTHER" id="PTHR43814">
    <property type="entry name" value="ARGININOSUCCINATE LYASE"/>
    <property type="match status" value="1"/>
</dbReference>
<evidence type="ECO:0000256" key="1">
    <source>
        <dbReference type="ARBA" id="ARBA00004941"/>
    </source>
</evidence>
<evidence type="ECO:0000259" key="4">
    <source>
        <dbReference type="Pfam" id="PF00206"/>
    </source>
</evidence>
<evidence type="ECO:0000256" key="3">
    <source>
        <dbReference type="ARBA" id="ARBA00022571"/>
    </source>
</evidence>
<dbReference type="Pfam" id="PF00206">
    <property type="entry name" value="Lyase_1"/>
    <property type="match status" value="1"/>
</dbReference>
<keyword evidence="5" id="KW-0456">Lyase</keyword>
<comment type="pathway">
    <text evidence="1">Amino-acid biosynthesis; L-arginine biosynthesis; L-arginine from L-ornithine and carbamoyl phosphate: step 3/3.</text>
</comment>
<dbReference type="SUPFAM" id="SSF48557">
    <property type="entry name" value="L-aspartase-like"/>
    <property type="match status" value="1"/>
</dbReference>
<dbReference type="InterPro" id="IPR024083">
    <property type="entry name" value="Fumarase/histidase_N"/>
</dbReference>
<dbReference type="Gene3D" id="1.10.275.10">
    <property type="entry name" value="Fumarase/aspartase (N-terminal domain)"/>
    <property type="match status" value="1"/>
</dbReference>
<keyword evidence="3" id="KW-0055">Arginine biosynthesis</keyword>
<dbReference type="GO" id="GO:0042450">
    <property type="term" value="P:L-arginine biosynthetic process via ornithine"/>
    <property type="evidence" value="ECO:0007669"/>
    <property type="project" value="InterPro"/>
</dbReference>
<dbReference type="PANTHER" id="PTHR43814:SF1">
    <property type="entry name" value="ARGININOSUCCINATE LYASE"/>
    <property type="match status" value="1"/>
</dbReference>
<dbReference type="Proteomes" id="UP000230852">
    <property type="component" value="Unassembled WGS sequence"/>
</dbReference>
<dbReference type="Gene3D" id="1.20.200.10">
    <property type="entry name" value="Fumarase/aspartase (Central domain)"/>
    <property type="match status" value="1"/>
</dbReference>
<gene>
    <name evidence="5" type="ORF">COU28_00655</name>
</gene>
<dbReference type="PRINTS" id="PR00149">
    <property type="entry name" value="FUMRATELYASE"/>
</dbReference>
<name>A0A2H0TZF2_9BACT</name>
<evidence type="ECO:0000256" key="2">
    <source>
        <dbReference type="ARBA" id="ARBA00012338"/>
    </source>
</evidence>
<evidence type="ECO:0000313" key="6">
    <source>
        <dbReference type="Proteomes" id="UP000230852"/>
    </source>
</evidence>
<dbReference type="InterPro" id="IPR022761">
    <property type="entry name" value="Fumarate_lyase_N"/>
</dbReference>
<dbReference type="GO" id="GO:0004056">
    <property type="term" value="F:argininosuccinate lyase activity"/>
    <property type="evidence" value="ECO:0007669"/>
    <property type="project" value="UniProtKB-EC"/>
</dbReference>
<keyword evidence="3" id="KW-0028">Amino-acid biosynthesis</keyword>
<comment type="caution">
    <text evidence="5">The sequence shown here is derived from an EMBL/GenBank/DDBJ whole genome shotgun (WGS) entry which is preliminary data.</text>
</comment>